<accession>A0A1F8F6A3</accession>
<reference evidence="2 3" key="1">
    <citation type="journal article" date="2016" name="Nat. Commun.">
        <title>Thousands of microbial genomes shed light on interconnected biogeochemical processes in an aquifer system.</title>
        <authorList>
            <person name="Anantharaman K."/>
            <person name="Brown C.T."/>
            <person name="Hug L.A."/>
            <person name="Sharon I."/>
            <person name="Castelle C.J."/>
            <person name="Probst A.J."/>
            <person name="Thomas B.C."/>
            <person name="Singh A."/>
            <person name="Wilkins M.J."/>
            <person name="Karaoz U."/>
            <person name="Brodie E.L."/>
            <person name="Williams K.H."/>
            <person name="Hubbard S.S."/>
            <person name="Banfield J.F."/>
        </authorList>
    </citation>
    <scope>NUCLEOTIDE SEQUENCE [LARGE SCALE GENOMIC DNA]</scope>
</reference>
<keyword evidence="1" id="KW-1133">Transmembrane helix</keyword>
<feature type="transmembrane region" description="Helical" evidence="1">
    <location>
        <begin position="65"/>
        <end position="86"/>
    </location>
</feature>
<sequence>MSLYQFNFNQFSILGFLSSAIILSPAIAWLLVALIGVLFIILSLVLSYHWKRFGIDMLVMGRATILYFSVSAVLWILMTISLAVYLNSL</sequence>
<proteinExistence type="predicted"/>
<comment type="caution">
    <text evidence="2">The sequence shown here is derived from an EMBL/GenBank/DDBJ whole genome shotgun (WGS) entry which is preliminary data.</text>
</comment>
<gene>
    <name evidence="2" type="ORF">A3C61_03735</name>
</gene>
<protein>
    <submittedName>
        <fullName evidence="2">Uncharacterized protein</fullName>
    </submittedName>
</protein>
<dbReference type="AlphaFoldDB" id="A0A1F8F6A3"/>
<keyword evidence="1" id="KW-0472">Membrane</keyword>
<name>A0A1F8F6A3_9BACT</name>
<evidence type="ECO:0000313" key="3">
    <source>
        <dbReference type="Proteomes" id="UP000178908"/>
    </source>
</evidence>
<dbReference type="Proteomes" id="UP000178908">
    <property type="component" value="Unassembled WGS sequence"/>
</dbReference>
<evidence type="ECO:0000256" key="1">
    <source>
        <dbReference type="SAM" id="Phobius"/>
    </source>
</evidence>
<dbReference type="EMBL" id="MGJO01000044">
    <property type="protein sequence ID" value="OGN08663.1"/>
    <property type="molecule type" value="Genomic_DNA"/>
</dbReference>
<keyword evidence="1" id="KW-0812">Transmembrane</keyword>
<organism evidence="2 3">
    <name type="scientific">Candidatus Yanofskybacteria bacterium RIFCSPHIGHO2_02_FULL_39_10</name>
    <dbReference type="NCBI Taxonomy" id="1802674"/>
    <lineage>
        <taxon>Bacteria</taxon>
        <taxon>Candidatus Yanofskyibacteriota</taxon>
    </lineage>
</organism>
<evidence type="ECO:0000313" key="2">
    <source>
        <dbReference type="EMBL" id="OGN08663.1"/>
    </source>
</evidence>
<feature type="transmembrane region" description="Helical" evidence="1">
    <location>
        <begin position="20"/>
        <end position="45"/>
    </location>
</feature>